<evidence type="ECO:0000256" key="1">
    <source>
        <dbReference type="SAM" id="MobiDB-lite"/>
    </source>
</evidence>
<gene>
    <name evidence="2" type="ORF">FIBSPDRAFT_890210</name>
</gene>
<evidence type="ECO:0000313" key="3">
    <source>
        <dbReference type="Proteomes" id="UP000076532"/>
    </source>
</evidence>
<dbReference type="AlphaFoldDB" id="A0A166L4N9"/>
<feature type="compositionally biased region" description="Polar residues" evidence="1">
    <location>
        <begin position="142"/>
        <end position="166"/>
    </location>
</feature>
<feature type="region of interest" description="Disordered" evidence="1">
    <location>
        <begin position="1"/>
        <end position="38"/>
    </location>
</feature>
<feature type="region of interest" description="Disordered" evidence="1">
    <location>
        <begin position="257"/>
        <end position="283"/>
    </location>
</feature>
<feature type="region of interest" description="Disordered" evidence="1">
    <location>
        <begin position="137"/>
        <end position="172"/>
    </location>
</feature>
<dbReference type="EMBL" id="KV417538">
    <property type="protein sequence ID" value="KZP22570.1"/>
    <property type="molecule type" value="Genomic_DNA"/>
</dbReference>
<keyword evidence="3" id="KW-1185">Reference proteome</keyword>
<sequence length="625" mass="69805">MSAQCKPGLPKGSKGEQSKAGARLKGPQTAPSQLAAPADASDLRHYPGYFLPTTSAHYEASDNDDKYDTGDEIDSDVARELDEIETRTFAEIQLEPICNRMCPSFPTAVLPKTLLLKGFERRKVVNRKKVTIGNFTDHRTSRTSSNLPANHPATCTSVPDATSTRAVPTRSKSETHFMIGRLGPLGLADGEQSRYQDETQVYQLAGELSQSGHRQDGPYYYEDYHPSHDFGINQSQGDSTPMLLSSSSLSSWSSFVDSGQSSGLSESTSSLYPDPPPALPSRAQESRAITPLHLPTVTHFYPPTATHFQAPAVTPFHPPTVTHFHPLTTSGLVGQPPTYPPPDLVYVTNPDYFQQQYPPYSVTNIGESSIMSAFRQVFKTGPNEIIRQKKRVVFLAICRQAVDVRCILQGKGEPTRPAVSELMERIAGLALYDHHYDLWLDVLCCCYGKRLKNLYHIVLINLGYRSLDSKSSSSLPMEHDRGLRELFDLFQKSRHHTIGYLRAPEKKLEKIVEDAEWLMTYILGHLLPTGGTNWAHMGYDIEDRNTMTDWKLGLLPSTADDVKSECIPYIDILGSVVYDEVHQQLHCYSQGVSNPPLKEYCDVFMTDIRFLMHLWHSDNLNSGAH</sequence>
<accession>A0A166L4N9</accession>
<name>A0A166L4N9_9AGAM</name>
<protein>
    <submittedName>
        <fullName evidence="2">Uncharacterized protein</fullName>
    </submittedName>
</protein>
<organism evidence="2 3">
    <name type="scientific">Athelia psychrophila</name>
    <dbReference type="NCBI Taxonomy" id="1759441"/>
    <lineage>
        <taxon>Eukaryota</taxon>
        <taxon>Fungi</taxon>
        <taxon>Dikarya</taxon>
        <taxon>Basidiomycota</taxon>
        <taxon>Agaricomycotina</taxon>
        <taxon>Agaricomycetes</taxon>
        <taxon>Agaricomycetidae</taxon>
        <taxon>Atheliales</taxon>
        <taxon>Atheliaceae</taxon>
        <taxon>Athelia</taxon>
    </lineage>
</organism>
<reference evidence="2 3" key="1">
    <citation type="journal article" date="2016" name="Mol. Biol. Evol.">
        <title>Comparative Genomics of Early-Diverging Mushroom-Forming Fungi Provides Insights into the Origins of Lignocellulose Decay Capabilities.</title>
        <authorList>
            <person name="Nagy L.G."/>
            <person name="Riley R."/>
            <person name="Tritt A."/>
            <person name="Adam C."/>
            <person name="Daum C."/>
            <person name="Floudas D."/>
            <person name="Sun H."/>
            <person name="Yadav J.S."/>
            <person name="Pangilinan J."/>
            <person name="Larsson K.H."/>
            <person name="Matsuura K."/>
            <person name="Barry K."/>
            <person name="Labutti K."/>
            <person name="Kuo R."/>
            <person name="Ohm R.A."/>
            <person name="Bhattacharya S.S."/>
            <person name="Shirouzu T."/>
            <person name="Yoshinaga Y."/>
            <person name="Martin F.M."/>
            <person name="Grigoriev I.V."/>
            <person name="Hibbett D.S."/>
        </authorList>
    </citation>
    <scope>NUCLEOTIDE SEQUENCE [LARGE SCALE GENOMIC DNA]</scope>
    <source>
        <strain evidence="2 3">CBS 109695</strain>
    </source>
</reference>
<feature type="compositionally biased region" description="Low complexity" evidence="1">
    <location>
        <begin position="257"/>
        <end position="271"/>
    </location>
</feature>
<evidence type="ECO:0000313" key="2">
    <source>
        <dbReference type="EMBL" id="KZP22570.1"/>
    </source>
</evidence>
<proteinExistence type="predicted"/>
<dbReference type="Proteomes" id="UP000076532">
    <property type="component" value="Unassembled WGS sequence"/>
</dbReference>
<feature type="region of interest" description="Disordered" evidence="1">
    <location>
        <begin position="223"/>
        <end position="243"/>
    </location>
</feature>